<protein>
    <submittedName>
        <fullName evidence="1">Uncharacterized protein</fullName>
    </submittedName>
</protein>
<evidence type="ECO:0000313" key="2">
    <source>
        <dbReference type="Proteomes" id="UP000017836"/>
    </source>
</evidence>
<reference evidence="2" key="1">
    <citation type="journal article" date="2013" name="Science">
        <title>The Amborella genome and the evolution of flowering plants.</title>
        <authorList>
            <consortium name="Amborella Genome Project"/>
        </authorList>
    </citation>
    <scope>NUCLEOTIDE SEQUENCE [LARGE SCALE GENOMIC DNA]</scope>
</reference>
<keyword evidence="2" id="KW-1185">Reference proteome</keyword>
<organism evidence="1 2">
    <name type="scientific">Amborella trichopoda</name>
    <dbReference type="NCBI Taxonomy" id="13333"/>
    <lineage>
        <taxon>Eukaryota</taxon>
        <taxon>Viridiplantae</taxon>
        <taxon>Streptophyta</taxon>
        <taxon>Embryophyta</taxon>
        <taxon>Tracheophyta</taxon>
        <taxon>Spermatophyta</taxon>
        <taxon>Magnoliopsida</taxon>
        <taxon>Amborellales</taxon>
        <taxon>Amborellaceae</taxon>
        <taxon>Amborella</taxon>
    </lineage>
</organism>
<sequence>MVHSREVESGEREWWRWHGNEVKHGRKVEDGVADGWMPTARWLRWLASGREMAEIVRAAGLRCMEVKKRWACEVFVRVGDRG</sequence>
<dbReference type="HOGENOM" id="CLU_2561376_0_0_1"/>
<dbReference type="Proteomes" id="UP000017836">
    <property type="component" value="Unassembled WGS sequence"/>
</dbReference>
<dbReference type="EMBL" id="KI392771">
    <property type="protein sequence ID" value="ERN10878.1"/>
    <property type="molecule type" value="Genomic_DNA"/>
</dbReference>
<dbReference type="Gramene" id="ERN10878">
    <property type="protein sequence ID" value="ERN10878"/>
    <property type="gene ID" value="AMTR_s00167p00031490"/>
</dbReference>
<name>W1PS61_AMBTC</name>
<accession>W1PS61</accession>
<proteinExistence type="predicted"/>
<dbReference type="AlphaFoldDB" id="W1PS61"/>
<evidence type="ECO:0000313" key="1">
    <source>
        <dbReference type="EMBL" id="ERN10878.1"/>
    </source>
</evidence>
<gene>
    <name evidence="1" type="ORF">AMTR_s00167p00031490</name>
</gene>